<feature type="coiled-coil region" evidence="4">
    <location>
        <begin position="129"/>
        <end position="156"/>
    </location>
</feature>
<gene>
    <name evidence="7" type="ORF">FRX31_031135</name>
</gene>
<name>A0A7J6V3N4_THATH</name>
<dbReference type="InterPro" id="IPR045074">
    <property type="entry name" value="GST_C_Tau"/>
</dbReference>
<comment type="catalytic activity">
    <reaction evidence="2 3">
        <text>RX + glutathione = an S-substituted glutathione + a halide anion + H(+)</text>
        <dbReference type="Rhea" id="RHEA:16437"/>
        <dbReference type="ChEBI" id="CHEBI:15378"/>
        <dbReference type="ChEBI" id="CHEBI:16042"/>
        <dbReference type="ChEBI" id="CHEBI:17792"/>
        <dbReference type="ChEBI" id="CHEBI:57925"/>
        <dbReference type="ChEBI" id="CHEBI:90779"/>
        <dbReference type="EC" id="2.5.1.18"/>
    </reaction>
</comment>
<dbReference type="GO" id="GO:0006749">
    <property type="term" value="P:glutathione metabolic process"/>
    <property type="evidence" value="ECO:0007669"/>
    <property type="project" value="InterPro"/>
</dbReference>
<dbReference type="SFLD" id="SFLDG00358">
    <property type="entry name" value="Main_(cytGST)"/>
    <property type="match status" value="1"/>
</dbReference>
<feature type="domain" description="GST N-terminal" evidence="5">
    <location>
        <begin position="13"/>
        <end position="94"/>
    </location>
</feature>
<keyword evidence="8" id="KW-1185">Reference proteome</keyword>
<evidence type="ECO:0000256" key="2">
    <source>
        <dbReference type="ARBA" id="ARBA00047960"/>
    </source>
</evidence>
<organism evidence="7 8">
    <name type="scientific">Thalictrum thalictroides</name>
    <name type="common">Rue-anemone</name>
    <name type="synonym">Anemone thalictroides</name>
    <dbReference type="NCBI Taxonomy" id="46969"/>
    <lineage>
        <taxon>Eukaryota</taxon>
        <taxon>Viridiplantae</taxon>
        <taxon>Streptophyta</taxon>
        <taxon>Embryophyta</taxon>
        <taxon>Tracheophyta</taxon>
        <taxon>Spermatophyta</taxon>
        <taxon>Magnoliopsida</taxon>
        <taxon>Ranunculales</taxon>
        <taxon>Ranunculaceae</taxon>
        <taxon>Thalictroideae</taxon>
        <taxon>Thalictrum</taxon>
    </lineage>
</organism>
<dbReference type="Gene3D" id="1.20.1050.10">
    <property type="match status" value="1"/>
</dbReference>
<keyword evidence="4" id="KW-0175">Coiled coil</keyword>
<dbReference type="PANTHER" id="PTHR11260:SF676">
    <property type="entry name" value="GLUTATHIONE S-TRANSFERASE U8"/>
    <property type="match status" value="1"/>
</dbReference>
<dbReference type="EC" id="2.5.1.18" evidence="3"/>
<evidence type="ECO:0000313" key="7">
    <source>
        <dbReference type="EMBL" id="KAF5179278.1"/>
    </source>
</evidence>
<evidence type="ECO:0000313" key="8">
    <source>
        <dbReference type="Proteomes" id="UP000554482"/>
    </source>
</evidence>
<reference evidence="7 8" key="1">
    <citation type="submission" date="2020-06" db="EMBL/GenBank/DDBJ databases">
        <title>Transcriptomic and genomic resources for Thalictrum thalictroides and T. hernandezii: Facilitating candidate gene discovery in an emerging model plant lineage.</title>
        <authorList>
            <person name="Arias T."/>
            <person name="Riano-Pachon D.M."/>
            <person name="Di Stilio V.S."/>
        </authorList>
    </citation>
    <scope>NUCLEOTIDE SEQUENCE [LARGE SCALE GENOMIC DNA]</scope>
    <source>
        <strain evidence="8">cv. WT478/WT964</strain>
        <tissue evidence="7">Leaves</tissue>
    </source>
</reference>
<dbReference type="PROSITE" id="PS50404">
    <property type="entry name" value="GST_NTER"/>
    <property type="match status" value="1"/>
</dbReference>
<dbReference type="SUPFAM" id="SSF47616">
    <property type="entry name" value="GST C-terminal domain-like"/>
    <property type="match status" value="1"/>
</dbReference>
<accession>A0A7J6V3N4</accession>
<dbReference type="AlphaFoldDB" id="A0A7J6V3N4"/>
<protein>
    <recommendedName>
        <fullName evidence="3">Glutathione S-transferase</fullName>
        <ecNumber evidence="3">2.5.1.18</ecNumber>
    </recommendedName>
</protein>
<comment type="similarity">
    <text evidence="3">Belongs to the GST superfamily.</text>
</comment>
<dbReference type="Pfam" id="PF02798">
    <property type="entry name" value="GST_N"/>
    <property type="match status" value="1"/>
</dbReference>
<keyword evidence="1 3" id="KW-0808">Transferase</keyword>
<proteinExistence type="inferred from homology"/>
<dbReference type="Gene3D" id="3.40.30.10">
    <property type="entry name" value="Glutaredoxin"/>
    <property type="match status" value="1"/>
</dbReference>
<dbReference type="InterPro" id="IPR045073">
    <property type="entry name" value="Omega/Tau-like"/>
</dbReference>
<comment type="function">
    <text evidence="3">Is involved in the conjugation of reduced glutathione to a wide number of exogenous and endogenous hydrophobic electrophiles.</text>
</comment>
<dbReference type="GO" id="GO:0004364">
    <property type="term" value="F:glutathione transferase activity"/>
    <property type="evidence" value="ECO:0007669"/>
    <property type="project" value="UniProtKB-UniRule"/>
</dbReference>
<evidence type="ECO:0000259" key="6">
    <source>
        <dbReference type="PROSITE" id="PS50405"/>
    </source>
</evidence>
<evidence type="ECO:0000256" key="4">
    <source>
        <dbReference type="SAM" id="Coils"/>
    </source>
</evidence>
<dbReference type="CDD" id="cd03058">
    <property type="entry name" value="GST_N_Tau"/>
    <property type="match status" value="1"/>
</dbReference>
<dbReference type="SFLD" id="SFLDS00019">
    <property type="entry name" value="Glutathione_Transferase_(cytos"/>
    <property type="match status" value="1"/>
</dbReference>
<dbReference type="PANTHER" id="PTHR11260">
    <property type="entry name" value="GLUTATHIONE S-TRANSFERASE, GST, SUPERFAMILY, GST DOMAIN CONTAINING"/>
    <property type="match status" value="1"/>
</dbReference>
<dbReference type="FunFam" id="1.20.1050.10:FF:000012">
    <property type="entry name" value="Tau class glutathione S-transferase"/>
    <property type="match status" value="1"/>
</dbReference>
<dbReference type="InterPro" id="IPR036282">
    <property type="entry name" value="Glutathione-S-Trfase_C_sf"/>
</dbReference>
<dbReference type="OrthoDB" id="4951845at2759"/>
<evidence type="ECO:0000256" key="3">
    <source>
        <dbReference type="RuleBase" id="RU369102"/>
    </source>
</evidence>
<evidence type="ECO:0000259" key="5">
    <source>
        <dbReference type="PROSITE" id="PS50404"/>
    </source>
</evidence>
<dbReference type="InterPro" id="IPR040079">
    <property type="entry name" value="Glutathione_S-Trfase"/>
</dbReference>
<dbReference type="InterPro" id="IPR010987">
    <property type="entry name" value="Glutathione-S-Trfase_C-like"/>
</dbReference>
<dbReference type="SUPFAM" id="SSF52833">
    <property type="entry name" value="Thioredoxin-like"/>
    <property type="match status" value="1"/>
</dbReference>
<dbReference type="CDD" id="cd03185">
    <property type="entry name" value="GST_C_Tau"/>
    <property type="match status" value="1"/>
</dbReference>
<dbReference type="InterPro" id="IPR004045">
    <property type="entry name" value="Glutathione_S-Trfase_N"/>
</dbReference>
<dbReference type="EMBL" id="JABWDY010039014">
    <property type="protein sequence ID" value="KAF5179278.1"/>
    <property type="molecule type" value="Genomic_DNA"/>
</dbReference>
<feature type="domain" description="GST C-terminal" evidence="6">
    <location>
        <begin position="99"/>
        <end position="224"/>
    </location>
</feature>
<comment type="subcellular location">
    <subcellularLocation>
        <location evidence="3">Cytoplasm</location>
        <location evidence="3">Cytosol</location>
    </subcellularLocation>
</comment>
<sequence>MLILMISISMENKEVKLLGFWSSPFPVRVIWALKLKGIEYEYIEEKDLRQNKSPLLLQSNPVHKKVPVLIHGGKPICESLNILEYIDEVWSHNRLLPDDPYEKAVVRFWAKFAEEKLVESVRIMIISEGEELMKEVKQLEEALDILEKEMKDKKKKFFGGESIGYLDLVLAWSVLWLEIIGEISCGKKISDKHRYPTFNRWMEDVKNINIIKENLPSKDQLTVFLLNVRNLTLAASKANN</sequence>
<dbReference type="Proteomes" id="UP000554482">
    <property type="component" value="Unassembled WGS sequence"/>
</dbReference>
<dbReference type="GO" id="GO:0005829">
    <property type="term" value="C:cytosol"/>
    <property type="evidence" value="ECO:0007669"/>
    <property type="project" value="UniProtKB-SubCell"/>
</dbReference>
<evidence type="ECO:0000256" key="1">
    <source>
        <dbReference type="ARBA" id="ARBA00022679"/>
    </source>
</evidence>
<dbReference type="PROSITE" id="PS50405">
    <property type="entry name" value="GST_CTER"/>
    <property type="match status" value="1"/>
</dbReference>
<dbReference type="Pfam" id="PF13410">
    <property type="entry name" value="GST_C_2"/>
    <property type="match status" value="1"/>
</dbReference>
<dbReference type="SFLD" id="SFLDG01152">
    <property type="entry name" value="Main.3:_Omega-_and_Tau-like"/>
    <property type="match status" value="1"/>
</dbReference>
<comment type="caution">
    <text evidence="7">The sequence shown here is derived from an EMBL/GenBank/DDBJ whole genome shotgun (WGS) entry which is preliminary data.</text>
</comment>
<dbReference type="InterPro" id="IPR036249">
    <property type="entry name" value="Thioredoxin-like_sf"/>
</dbReference>
<keyword evidence="3" id="KW-0963">Cytoplasm</keyword>
<dbReference type="FunFam" id="3.40.30.10:FF:000014">
    <property type="entry name" value="Tau class glutathione S-transferase"/>
    <property type="match status" value="1"/>
</dbReference>